<feature type="domain" description="Na+/H+ antiporter NhaC-like C-terminal" evidence="7">
    <location>
        <begin position="150"/>
        <end position="434"/>
    </location>
</feature>
<dbReference type="PANTHER" id="PTHR37821">
    <property type="entry name" value="AMINO ACID TRANSPORTER YUIF-RELATED"/>
    <property type="match status" value="1"/>
</dbReference>
<organism evidence="9 10">
    <name type="scientific">Pseudoalteromonas fenneropenaei</name>
    <dbReference type="NCBI Taxonomy" id="1737459"/>
    <lineage>
        <taxon>Bacteria</taxon>
        <taxon>Pseudomonadati</taxon>
        <taxon>Pseudomonadota</taxon>
        <taxon>Gammaproteobacteria</taxon>
        <taxon>Alteromonadales</taxon>
        <taxon>Pseudoalteromonadaceae</taxon>
        <taxon>Pseudoalteromonas</taxon>
    </lineage>
</organism>
<name>A0ABV7CFL9_9GAMM</name>
<gene>
    <name evidence="9" type="ORF">ACFOEE_02315</name>
</gene>
<evidence type="ECO:0000256" key="4">
    <source>
        <dbReference type="ARBA" id="ARBA00022989"/>
    </source>
</evidence>
<dbReference type="PANTHER" id="PTHR37821:SF1">
    <property type="entry name" value="AMINO ACID TRANSPORTER YUIF-RELATED"/>
    <property type="match status" value="1"/>
</dbReference>
<protein>
    <submittedName>
        <fullName evidence="9">Na+/H+ antiporter family protein</fullName>
    </submittedName>
</protein>
<evidence type="ECO:0000256" key="3">
    <source>
        <dbReference type="ARBA" id="ARBA00022692"/>
    </source>
</evidence>
<dbReference type="Pfam" id="PF13726">
    <property type="entry name" value="Na_H_antiport_2"/>
    <property type="match status" value="1"/>
</dbReference>
<evidence type="ECO:0000259" key="7">
    <source>
        <dbReference type="Pfam" id="PF03553"/>
    </source>
</evidence>
<dbReference type="EMBL" id="JBHRSD010000002">
    <property type="protein sequence ID" value="MFC3031361.1"/>
    <property type="molecule type" value="Genomic_DNA"/>
</dbReference>
<evidence type="ECO:0000256" key="6">
    <source>
        <dbReference type="SAM" id="Phobius"/>
    </source>
</evidence>
<feature type="domain" description="Putative Na+/H+ antiporter N-terminal" evidence="8">
    <location>
        <begin position="2"/>
        <end position="87"/>
    </location>
</feature>
<feature type="transmembrane region" description="Helical" evidence="6">
    <location>
        <begin position="120"/>
        <end position="141"/>
    </location>
</feature>
<accession>A0ABV7CFL9</accession>
<feature type="transmembrane region" description="Helical" evidence="6">
    <location>
        <begin position="239"/>
        <end position="254"/>
    </location>
</feature>
<proteinExistence type="predicted"/>
<evidence type="ECO:0000256" key="1">
    <source>
        <dbReference type="ARBA" id="ARBA00004651"/>
    </source>
</evidence>
<feature type="transmembrane region" description="Helical" evidence="6">
    <location>
        <begin position="148"/>
        <end position="172"/>
    </location>
</feature>
<dbReference type="InterPro" id="IPR018461">
    <property type="entry name" value="Na/H_Antiport_NhaC-like_C"/>
</dbReference>
<feature type="transmembrane region" description="Helical" evidence="6">
    <location>
        <begin position="289"/>
        <end position="312"/>
    </location>
</feature>
<dbReference type="InterPro" id="IPR032813">
    <property type="entry name" value="Na_H_antiport_N"/>
</dbReference>
<dbReference type="Proteomes" id="UP001595453">
    <property type="component" value="Unassembled WGS sequence"/>
</dbReference>
<evidence type="ECO:0000313" key="9">
    <source>
        <dbReference type="EMBL" id="MFC3031361.1"/>
    </source>
</evidence>
<evidence type="ECO:0000256" key="5">
    <source>
        <dbReference type="ARBA" id="ARBA00023136"/>
    </source>
</evidence>
<feature type="transmembrane region" description="Helical" evidence="6">
    <location>
        <begin position="418"/>
        <end position="438"/>
    </location>
</feature>
<feature type="transmembrane region" description="Helical" evidence="6">
    <location>
        <begin position="260"/>
        <end position="277"/>
    </location>
</feature>
<keyword evidence="2" id="KW-1003">Cell membrane</keyword>
<feature type="transmembrane region" description="Helical" evidence="6">
    <location>
        <begin position="97"/>
        <end position="114"/>
    </location>
</feature>
<evidence type="ECO:0000256" key="2">
    <source>
        <dbReference type="ARBA" id="ARBA00022475"/>
    </source>
</evidence>
<dbReference type="PRINTS" id="PR00173">
    <property type="entry name" value="EDTRNSPORT"/>
</dbReference>
<keyword evidence="5 6" id="KW-0472">Membrane</keyword>
<dbReference type="InterPro" id="IPR052576">
    <property type="entry name" value="AA_Transporter-Related"/>
</dbReference>
<dbReference type="RefSeq" id="WP_377120512.1">
    <property type="nucleotide sequence ID" value="NZ_JBHRSD010000002.1"/>
</dbReference>
<feature type="transmembrane region" description="Helical" evidence="6">
    <location>
        <begin position="57"/>
        <end position="76"/>
    </location>
</feature>
<feature type="transmembrane region" description="Helical" evidence="6">
    <location>
        <begin position="362"/>
        <end position="387"/>
    </location>
</feature>
<comment type="subcellular location">
    <subcellularLocation>
        <location evidence="1">Cell membrane</location>
        <topology evidence="1">Multi-pass membrane protein</topology>
    </subcellularLocation>
</comment>
<keyword evidence="3 6" id="KW-0812">Transmembrane</keyword>
<keyword evidence="4 6" id="KW-1133">Transmembrane helix</keyword>
<sequence length="440" mass="46006">MNSVIIGVVLMLGLSLARVNVIVAMTVSALVAGLTAGLPLSETLTAFNSGLSGGAEIALSYAMLGGFAVAISKSGLTRILANRLLQRVNNSDESHTHMLSMLIMTIILGCAIASQNLVPVHIAFIPILIPPLLSIFSKLAIDRRAIACILTFGLATSYMVLPYGFGGIYLFSILHKNLTENGLEVAQNLVPYAMVIPALGMLVGLVIAVFISYRKPRQYQENAAVNSSQHKPIENERKTVIIGTIAIVASLIAQNVSNSMILGGLVGVMVFSLFGLVKWEESSDVFTKGVAMMAMIGFIMISAQGFASVMKATGEVSSLVATCAQWVGANKPLAAAMILLVGLLITMGIGSSFSTVPIIATLFVPLCMEIGFSAMATIALVGTAGALGDAGSPASDSTLGPTSGLNADGQHDHIRDSVIPTFIHFNLPLLAFGWIAALTL</sequence>
<evidence type="ECO:0000313" key="10">
    <source>
        <dbReference type="Proteomes" id="UP001595453"/>
    </source>
</evidence>
<dbReference type="Pfam" id="PF03553">
    <property type="entry name" value="Na_H_antiporter"/>
    <property type="match status" value="1"/>
</dbReference>
<reference evidence="10" key="1">
    <citation type="journal article" date="2019" name="Int. J. Syst. Evol. Microbiol.">
        <title>The Global Catalogue of Microorganisms (GCM) 10K type strain sequencing project: providing services to taxonomists for standard genome sequencing and annotation.</title>
        <authorList>
            <consortium name="The Broad Institute Genomics Platform"/>
            <consortium name="The Broad Institute Genome Sequencing Center for Infectious Disease"/>
            <person name="Wu L."/>
            <person name="Ma J."/>
        </authorList>
    </citation>
    <scope>NUCLEOTIDE SEQUENCE [LARGE SCALE GENOMIC DNA]</scope>
    <source>
        <strain evidence="10">KCTC 42730</strain>
    </source>
</reference>
<evidence type="ECO:0000259" key="8">
    <source>
        <dbReference type="Pfam" id="PF13726"/>
    </source>
</evidence>
<comment type="caution">
    <text evidence="9">The sequence shown here is derived from an EMBL/GenBank/DDBJ whole genome shotgun (WGS) entry which is preliminary data.</text>
</comment>
<feature type="transmembrane region" description="Helical" evidence="6">
    <location>
        <begin position="332"/>
        <end position="350"/>
    </location>
</feature>
<feature type="transmembrane region" description="Helical" evidence="6">
    <location>
        <begin position="192"/>
        <end position="213"/>
    </location>
</feature>
<keyword evidence="10" id="KW-1185">Reference proteome</keyword>